<reference evidence="3 4" key="1">
    <citation type="submission" date="2013-04" db="EMBL/GenBank/DDBJ databases">
        <title>The Genome Sequence of Treponema vincentii F0403.</title>
        <authorList>
            <consortium name="The Broad Institute Genomics Platform"/>
            <person name="Earl A."/>
            <person name="Ward D."/>
            <person name="Feldgarden M."/>
            <person name="Gevers D."/>
            <person name="Leonetti C."/>
            <person name="Izard J."/>
            <person name="Walker B."/>
            <person name="Young S."/>
            <person name="Zeng Q."/>
            <person name="Gargeya S."/>
            <person name="Fitzgerald M."/>
            <person name="Haas B."/>
            <person name="Abouelleil A."/>
            <person name="Allen A.W."/>
            <person name="Alvarado L."/>
            <person name="Arachchi H.M."/>
            <person name="Berlin A.M."/>
            <person name="Chapman S.B."/>
            <person name="Gainer-Dewar J."/>
            <person name="Goldberg J."/>
            <person name="Griggs A."/>
            <person name="Gujja S."/>
            <person name="Hansen M."/>
            <person name="Howarth C."/>
            <person name="Imamovic A."/>
            <person name="Ireland A."/>
            <person name="Larimer J."/>
            <person name="McCowan C."/>
            <person name="Murphy C."/>
            <person name="Pearson M."/>
            <person name="Poon T.W."/>
            <person name="Priest M."/>
            <person name="Roberts A."/>
            <person name="Saif S."/>
            <person name="Shea T."/>
            <person name="Sisk P."/>
            <person name="Sykes S."/>
            <person name="Wortman J."/>
            <person name="Nusbaum C."/>
            <person name="Birren B."/>
        </authorList>
    </citation>
    <scope>NUCLEOTIDE SEQUENCE [LARGE SCALE GENOMIC DNA]</scope>
    <source>
        <strain evidence="3 4">F0403</strain>
    </source>
</reference>
<dbReference type="RefSeq" id="WP_016519266.1">
    <property type="nucleotide sequence ID" value="NZ_KE332512.1"/>
</dbReference>
<feature type="region of interest" description="Disordered" evidence="1">
    <location>
        <begin position="60"/>
        <end position="89"/>
    </location>
</feature>
<proteinExistence type="predicted"/>
<feature type="chain" id="PRO_5004523327" description="Lipoprotein" evidence="2">
    <location>
        <begin position="25"/>
        <end position="123"/>
    </location>
</feature>
<sequence length="123" mass="13258">MNEKRWIVFIVSLLLLSLSGCCTSAGIRDNGNGAYAVRENLGDLADKQTESAISSERLNGAVEGAREQSEQLSGEIAASRADSEKLERSITDGTGDIEALATILQRIRKRGSKTDSRDANSDR</sequence>
<evidence type="ECO:0008006" key="5">
    <source>
        <dbReference type="Google" id="ProtNLM"/>
    </source>
</evidence>
<dbReference type="EMBL" id="ATFC01000009">
    <property type="protein sequence ID" value="EPF46459.1"/>
    <property type="molecule type" value="Genomic_DNA"/>
</dbReference>
<keyword evidence="2" id="KW-0732">Signal</keyword>
<dbReference type="PATRIC" id="fig|1125702.3.peg.2038"/>
<dbReference type="PROSITE" id="PS51257">
    <property type="entry name" value="PROKAR_LIPOPROTEIN"/>
    <property type="match status" value="1"/>
</dbReference>
<evidence type="ECO:0000256" key="1">
    <source>
        <dbReference type="SAM" id="MobiDB-lite"/>
    </source>
</evidence>
<evidence type="ECO:0000313" key="4">
    <source>
        <dbReference type="Proteomes" id="UP000014605"/>
    </source>
</evidence>
<gene>
    <name evidence="3" type="ORF">HMPREF1222_01981</name>
</gene>
<feature type="signal peptide" evidence="2">
    <location>
        <begin position="1"/>
        <end position="24"/>
    </location>
</feature>
<dbReference type="Proteomes" id="UP000014605">
    <property type="component" value="Unassembled WGS sequence"/>
</dbReference>
<accession>S3MBQ0</accession>
<comment type="caution">
    <text evidence="3">The sequence shown here is derived from an EMBL/GenBank/DDBJ whole genome shotgun (WGS) entry which is preliminary data.</text>
</comment>
<dbReference type="HOGENOM" id="CLU_2195765_0_0_12"/>
<protein>
    <recommendedName>
        <fullName evidence="5">Lipoprotein</fullName>
    </recommendedName>
</protein>
<keyword evidence="4" id="KW-1185">Reference proteome</keyword>
<evidence type="ECO:0000313" key="3">
    <source>
        <dbReference type="EMBL" id="EPF46459.1"/>
    </source>
</evidence>
<dbReference type="GeneID" id="301462101"/>
<name>S3MBQ0_9SPIR</name>
<dbReference type="AlphaFoldDB" id="S3MBQ0"/>
<organism evidence="3 4">
    <name type="scientific">Treponema vincentii F0403</name>
    <dbReference type="NCBI Taxonomy" id="1125702"/>
    <lineage>
        <taxon>Bacteria</taxon>
        <taxon>Pseudomonadati</taxon>
        <taxon>Spirochaetota</taxon>
        <taxon>Spirochaetia</taxon>
        <taxon>Spirochaetales</taxon>
        <taxon>Treponemataceae</taxon>
        <taxon>Treponema</taxon>
    </lineage>
</organism>
<evidence type="ECO:0000256" key="2">
    <source>
        <dbReference type="SAM" id="SignalP"/>
    </source>
</evidence>